<dbReference type="KEGG" id="vnx:VNE69_10137"/>
<name>A0AAX4JFW6_9MICR</name>
<accession>A0AAX4JFW6</accession>
<dbReference type="GeneID" id="90542619"/>
<dbReference type="Proteomes" id="UP001334084">
    <property type="component" value="Chromosome 10"/>
</dbReference>
<dbReference type="EMBL" id="CP142735">
    <property type="protein sequence ID" value="WUR04787.1"/>
    <property type="molecule type" value="Genomic_DNA"/>
</dbReference>
<evidence type="ECO:0000313" key="1">
    <source>
        <dbReference type="EMBL" id="WUR04787.1"/>
    </source>
</evidence>
<organism evidence="1 2">
    <name type="scientific">Vairimorpha necatrix</name>
    <dbReference type="NCBI Taxonomy" id="6039"/>
    <lineage>
        <taxon>Eukaryota</taxon>
        <taxon>Fungi</taxon>
        <taxon>Fungi incertae sedis</taxon>
        <taxon>Microsporidia</taxon>
        <taxon>Nosematidae</taxon>
        <taxon>Vairimorpha</taxon>
    </lineage>
</organism>
<sequence>MEDLLLQIKNGQIKNLLEEDSYKLYKYLYKYKLKDPRIEIVLEGIKNDESSNDIEKTLVSLFFMKKIKIENIHTRIYLQEYFPRFHFLFIDSEDIKYQMILQFYFLIKKYKIYETNKKLNNLVAKYISSIRIFKNDLTLYNDKTNTFVLNYNTKQRILKESEDNPLMNCLIPHLSTPVLVDLYDIIEDKSVINLEINNRNLFHYLIDKIVRDTLIDHMNLIDLKVDKKIFYIHLNKSTMIYKKLLERNFKKYLDILKLIKYKKKYVLLVEWLKTFIYFGKFELFKKLYKSLHKKISKEESELFDILRNNLKSKKHFTLVPFLVKCRHYKDSEFCIHSYKDITMKLG</sequence>
<gene>
    <name evidence="1" type="ORF">VNE69_10137</name>
</gene>
<keyword evidence="2" id="KW-1185">Reference proteome</keyword>
<reference evidence="1" key="1">
    <citation type="journal article" date="2024" name="BMC Genomics">
        <title>Functional annotation of a divergent genome using sequence and structure-based similarity.</title>
        <authorList>
            <person name="Svedberg D."/>
            <person name="Winiger R.R."/>
            <person name="Berg A."/>
            <person name="Sharma H."/>
            <person name="Tellgren-Roth C."/>
            <person name="Debrunner-Vossbrinck B.A."/>
            <person name="Vossbrinck C.R."/>
            <person name="Barandun J."/>
        </authorList>
    </citation>
    <scope>NUCLEOTIDE SEQUENCE</scope>
    <source>
        <strain evidence="1">Illinois isolate</strain>
    </source>
</reference>
<proteinExistence type="predicted"/>
<protein>
    <submittedName>
        <fullName evidence="1">Uncharacterized protein</fullName>
    </submittedName>
</protein>
<dbReference type="AlphaFoldDB" id="A0AAX4JFW6"/>
<evidence type="ECO:0000313" key="2">
    <source>
        <dbReference type="Proteomes" id="UP001334084"/>
    </source>
</evidence>
<dbReference type="RefSeq" id="XP_065330932.1">
    <property type="nucleotide sequence ID" value="XM_065474860.1"/>
</dbReference>